<evidence type="ECO:0000256" key="1">
    <source>
        <dbReference type="SAM" id="MobiDB-lite"/>
    </source>
</evidence>
<comment type="caution">
    <text evidence="3">The sequence shown here is derived from an EMBL/GenBank/DDBJ whole genome shotgun (WGS) entry which is preliminary data.</text>
</comment>
<dbReference type="Pfam" id="PF19694">
    <property type="entry name" value="DUF6194"/>
    <property type="match status" value="1"/>
</dbReference>
<dbReference type="EMBL" id="JAAVJB010000013">
    <property type="protein sequence ID" value="NJP65333.1"/>
    <property type="molecule type" value="Genomic_DNA"/>
</dbReference>
<evidence type="ECO:0000313" key="4">
    <source>
        <dbReference type="Proteomes" id="UP000746503"/>
    </source>
</evidence>
<dbReference type="RefSeq" id="WP_167931862.1">
    <property type="nucleotide sequence ID" value="NZ_JAAVJB010000013.1"/>
</dbReference>
<dbReference type="InterPro" id="IPR045676">
    <property type="entry name" value="DUF6194"/>
</dbReference>
<feature type="domain" description="Knr4/Smi1-like" evidence="2">
    <location>
        <begin position="39"/>
        <end position="146"/>
    </location>
</feature>
<proteinExistence type="predicted"/>
<dbReference type="SUPFAM" id="SSF160631">
    <property type="entry name" value="SMI1/KNR4-like"/>
    <property type="match status" value="1"/>
</dbReference>
<accession>A0ABX1ADU3</accession>
<dbReference type="InterPro" id="IPR018958">
    <property type="entry name" value="Knr4/Smi1-like_dom"/>
</dbReference>
<dbReference type="InterPro" id="IPR037883">
    <property type="entry name" value="Knr4/Smi1-like_sf"/>
</dbReference>
<dbReference type="Proteomes" id="UP000746503">
    <property type="component" value="Unassembled WGS sequence"/>
</dbReference>
<evidence type="ECO:0000313" key="3">
    <source>
        <dbReference type="EMBL" id="NJP65333.1"/>
    </source>
</evidence>
<keyword evidence="4" id="KW-1185">Reference proteome</keyword>
<organism evidence="3 4">
    <name type="scientific">Streptomyces spiramenti</name>
    <dbReference type="NCBI Taxonomy" id="2720606"/>
    <lineage>
        <taxon>Bacteria</taxon>
        <taxon>Bacillati</taxon>
        <taxon>Actinomycetota</taxon>
        <taxon>Actinomycetes</taxon>
        <taxon>Kitasatosporales</taxon>
        <taxon>Streptomycetaceae</taxon>
        <taxon>Streptomyces</taxon>
    </lineage>
</organism>
<feature type="region of interest" description="Disordered" evidence="1">
    <location>
        <begin position="15"/>
        <end position="37"/>
    </location>
</feature>
<dbReference type="SMART" id="SM00860">
    <property type="entry name" value="SMI1_KNR4"/>
    <property type="match status" value="1"/>
</dbReference>
<reference evidence="3 4" key="1">
    <citation type="submission" date="2020-03" db="EMBL/GenBank/DDBJ databases">
        <title>Draft genome of Streptomyces sp. ventii, isolated from the Axial Seamount in the Pacific Ocean, and resequencing of the two type strains Streptomyces lonarensis strain NCL 716 and Streptomyces bohaiensis strain 11A07.</title>
        <authorList>
            <person name="Loughran R.M."/>
            <person name="Pfannmuller K.M."/>
            <person name="Wasson B.J."/>
            <person name="Deadmond M.C."/>
            <person name="Paddock B.E."/>
            <person name="Koyack M.J."/>
            <person name="Gallegos D.A."/>
            <person name="Mitchell E.A."/>
            <person name="Ushijima B."/>
            <person name="Saw J.H."/>
            <person name="Mcphail K.L."/>
            <person name="Videau P."/>
        </authorList>
    </citation>
    <scope>NUCLEOTIDE SEQUENCE [LARGE SCALE GENOMIC DNA]</scope>
    <source>
        <strain evidence="4">5675061</strain>
    </source>
</reference>
<protein>
    <submittedName>
        <fullName evidence="3">SMI1/KNR4 family protein</fullName>
    </submittedName>
</protein>
<gene>
    <name evidence="3" type="ORF">HCJ92_03300</name>
</gene>
<evidence type="ECO:0000259" key="2">
    <source>
        <dbReference type="SMART" id="SM00860"/>
    </source>
</evidence>
<sequence length="165" mass="18044">MARFEEISATFWDAPDTCVDPDADALPEADAGDDAHHPPLTDDAVAEAEHTLGVALPPELLTLLRLRNGGTVPTRRDAFPTDVPNAWADHVPFDELLGIGNSEDGPAADRDHAATDVLQPHPVYRSHGWVAIVNPTERSLPELLRLLRSAHEDARRRAERRDTTG</sequence>
<name>A0ABX1ADU3_9ACTN</name>
<feature type="compositionally biased region" description="Acidic residues" evidence="1">
    <location>
        <begin position="19"/>
        <end position="32"/>
    </location>
</feature>